<dbReference type="eggNOG" id="COG2770">
    <property type="taxonomic scope" value="Bacteria"/>
</dbReference>
<name>Q6N5W3_RHOPA</name>
<proteinExistence type="predicted"/>
<evidence type="ECO:0000256" key="1">
    <source>
        <dbReference type="SAM" id="Phobius"/>
    </source>
</evidence>
<protein>
    <recommendedName>
        <fullName evidence="2">Double Cache domain-containing protein</fullName>
    </recommendedName>
</protein>
<dbReference type="EMBL" id="BX572602">
    <property type="protein sequence ID" value="CAE28298.1"/>
    <property type="molecule type" value="Genomic_DNA"/>
</dbReference>
<dbReference type="InterPro" id="IPR029150">
    <property type="entry name" value="dCache_3"/>
</dbReference>
<sequence length="349" mass="37061">MSRMGHQPPETSMSVPHSVPRPPLRVSSVHAGLIAALVLALSFGAMLALTFSMQNDVIARDRDHQMAAVSQAITAALDEAGRFALTQAETTARQHAVGRALAAGDRAALAELTAAPYAYLKSQGVPVFGFHAADMTYLLRLHLPDKFGDDLTKFRQMVLAANKTRRSQVGLEIGVAGTFVRGIAVINDGDRFVGTVEAGLNLEPILEQVKTLTNADIAVVLSQSLAELPPRGPGDKGEQFGDLIALASTDTPLFTGLLRDGAIRLARTREISPYRIGGETGAILVQPLIDFSGRMIGNIAAVKSFASHGAALQRTRIELIAAALIGIVLAFVAFSVLARMLKPRDEAQA</sequence>
<evidence type="ECO:0000313" key="3">
    <source>
        <dbReference type="EMBL" id="CAE28298.1"/>
    </source>
</evidence>
<dbReference type="STRING" id="258594.RPA2857"/>
<dbReference type="PhylomeDB" id="Q6N5W3"/>
<dbReference type="AlphaFoldDB" id="Q6N5W3"/>
<organism evidence="3">
    <name type="scientific">Rhodopseudomonas palustris (strain ATCC BAA-98 / CGA009)</name>
    <dbReference type="NCBI Taxonomy" id="258594"/>
    <lineage>
        <taxon>Bacteria</taxon>
        <taxon>Pseudomonadati</taxon>
        <taxon>Pseudomonadota</taxon>
        <taxon>Alphaproteobacteria</taxon>
        <taxon>Hyphomicrobiales</taxon>
        <taxon>Nitrobacteraceae</taxon>
        <taxon>Rhodopseudomonas</taxon>
    </lineage>
</organism>
<keyword evidence="1" id="KW-1133">Transmembrane helix</keyword>
<evidence type="ECO:0000259" key="2">
    <source>
        <dbReference type="Pfam" id="PF14827"/>
    </source>
</evidence>
<gene>
    <name evidence="3" type="ordered locus">RPA2857</name>
</gene>
<feature type="transmembrane region" description="Helical" evidence="1">
    <location>
        <begin position="319"/>
        <end position="341"/>
    </location>
</feature>
<feature type="transmembrane region" description="Helical" evidence="1">
    <location>
        <begin position="29"/>
        <end position="52"/>
    </location>
</feature>
<dbReference type="Pfam" id="PF14827">
    <property type="entry name" value="dCache_3"/>
    <property type="match status" value="1"/>
</dbReference>
<keyword evidence="1" id="KW-0812">Transmembrane</keyword>
<dbReference type="SUPFAM" id="SSF103190">
    <property type="entry name" value="Sensory domain-like"/>
    <property type="match status" value="1"/>
</dbReference>
<dbReference type="HOGENOM" id="CLU_794273_0_0_5"/>
<dbReference type="InterPro" id="IPR029151">
    <property type="entry name" value="Sensor-like_sf"/>
</dbReference>
<accession>Q6N5W3</accession>
<dbReference type="Gene3D" id="3.30.450.20">
    <property type="entry name" value="PAS domain"/>
    <property type="match status" value="1"/>
</dbReference>
<reference evidence="3" key="1">
    <citation type="journal article" date="2004" name="Nat. Biotechnol.">
        <title>Complete genome sequence of the metabolically versatile photosynthetic bacterium Rhodopseudomonas palustris.</title>
        <authorList>
            <person name="Larimer F.W."/>
            <person name="Chain P."/>
            <person name="Hauser L."/>
            <person name="Lamerdin J."/>
            <person name="Malfatti S."/>
            <person name="Do L."/>
            <person name="Land M.L."/>
            <person name="Pelletier D.A."/>
            <person name="Beatty J.T."/>
            <person name="Lang A.S."/>
            <person name="Tabita F.R."/>
            <person name="Gibson J.L."/>
            <person name="Hanson T.E."/>
            <person name="Bobst C."/>
            <person name="Torres J.L."/>
            <person name="Peres C."/>
            <person name="Harrison F.H."/>
            <person name="Gibson J."/>
            <person name="Harwood C.S."/>
        </authorList>
    </citation>
    <scope>NUCLEOTIDE SEQUENCE [LARGE SCALE GENOMIC DNA]</scope>
    <source>
        <strain evidence="3">CGA009</strain>
    </source>
</reference>
<feature type="domain" description="Double Cache" evidence="2">
    <location>
        <begin position="63"/>
        <end position="298"/>
    </location>
</feature>
<keyword evidence="1" id="KW-0472">Membrane</keyword>